<feature type="region of interest" description="Disordered" evidence="1">
    <location>
        <begin position="260"/>
        <end position="296"/>
    </location>
</feature>
<feature type="compositionally biased region" description="Gly residues" evidence="1">
    <location>
        <begin position="267"/>
        <end position="279"/>
    </location>
</feature>
<sequence>MKKAVKVLIGVILVAALTVGTWFTAQSVQSPEQRRAQAEAPQRSRLTAPVEKGLLEDSVNLTCTAGYLRQLPVELKGEEKIVTRVFVKQGTTVRSGKGLAEVQGQPVVALAGSFPFYRDITPKTAGPDVDQLRSALAGLGYLAVTGYERGTAAGKPVMEALALLLRDLGYPTIDVADGAPAGLFVVVPEEGGTVLTAQAEPGPAQKPLLSLGIGEKRWLCVGGDGQLPHGVEAGQKATLSTSPGKKVTVGVERKVTGDDAAAAGAPGAPGGHGAEGGPAGTKPGAQGAGQESSDKGALVAVVSRDAKEKETRANLNVVVNAGPKDSLIVPASALWTKDGKTLVRVVQGDPSDQNAAVRDVEVTPGLALGGRTVITPAAGQKLAAGDAVLVEDAERRGEGGAGR</sequence>
<dbReference type="RefSeq" id="WP_309850484.1">
    <property type="nucleotide sequence ID" value="NZ_BAAAIU010000005.1"/>
</dbReference>
<protein>
    <recommendedName>
        <fullName evidence="4">Multidrug efflux pump subunit AcrA (Membrane-fusion protein)</fullName>
    </recommendedName>
</protein>
<evidence type="ECO:0000256" key="1">
    <source>
        <dbReference type="SAM" id="MobiDB-lite"/>
    </source>
</evidence>
<dbReference type="EMBL" id="JAVDUI010000001">
    <property type="protein sequence ID" value="MDR6892036.1"/>
    <property type="molecule type" value="Genomic_DNA"/>
</dbReference>
<name>A0AAE3YHV2_9MICC</name>
<reference evidence="2" key="1">
    <citation type="submission" date="2023-07" db="EMBL/GenBank/DDBJ databases">
        <title>Sequencing the genomes of 1000 actinobacteria strains.</title>
        <authorList>
            <person name="Klenk H.-P."/>
        </authorList>
    </citation>
    <scope>NUCLEOTIDE SEQUENCE</scope>
    <source>
        <strain evidence="2">DSM 13988</strain>
    </source>
</reference>
<proteinExistence type="predicted"/>
<keyword evidence="3" id="KW-1185">Reference proteome</keyword>
<evidence type="ECO:0000313" key="2">
    <source>
        <dbReference type="EMBL" id="MDR6892036.1"/>
    </source>
</evidence>
<dbReference type="Proteomes" id="UP001247307">
    <property type="component" value="Unassembled WGS sequence"/>
</dbReference>
<dbReference type="Gene3D" id="2.40.420.20">
    <property type="match status" value="1"/>
</dbReference>
<comment type="caution">
    <text evidence="2">The sequence shown here is derived from an EMBL/GenBank/DDBJ whole genome shotgun (WGS) entry which is preliminary data.</text>
</comment>
<accession>A0AAE3YHV2</accession>
<evidence type="ECO:0000313" key="3">
    <source>
        <dbReference type="Proteomes" id="UP001247307"/>
    </source>
</evidence>
<organism evidence="2 3">
    <name type="scientific">Falsarthrobacter nasiphocae</name>
    <dbReference type="NCBI Taxonomy" id="189863"/>
    <lineage>
        <taxon>Bacteria</taxon>
        <taxon>Bacillati</taxon>
        <taxon>Actinomycetota</taxon>
        <taxon>Actinomycetes</taxon>
        <taxon>Micrococcales</taxon>
        <taxon>Micrococcaceae</taxon>
        <taxon>Falsarthrobacter</taxon>
    </lineage>
</organism>
<gene>
    <name evidence="2" type="ORF">J2S35_000976</name>
</gene>
<dbReference type="AlphaFoldDB" id="A0AAE3YHV2"/>
<evidence type="ECO:0008006" key="4">
    <source>
        <dbReference type="Google" id="ProtNLM"/>
    </source>
</evidence>